<name>A0ABU9LRB4_9BACL</name>
<dbReference type="EMBL" id="JBCEWA010000012">
    <property type="protein sequence ID" value="MEL5989426.1"/>
    <property type="molecule type" value="Genomic_DNA"/>
</dbReference>
<gene>
    <name evidence="6" type="ORF">AAF454_13515</name>
</gene>
<dbReference type="SUPFAM" id="SSF52540">
    <property type="entry name" value="P-loop containing nucleoside triphosphate hydrolases"/>
    <property type="match status" value="1"/>
</dbReference>
<dbReference type="Gene3D" id="3.40.50.300">
    <property type="entry name" value="P-loop containing nucleotide triphosphate hydrolases"/>
    <property type="match status" value="2"/>
</dbReference>
<evidence type="ECO:0000313" key="6">
    <source>
        <dbReference type="EMBL" id="MEL5989426.1"/>
    </source>
</evidence>
<proteinExistence type="predicted"/>
<feature type="domain" description="Helicase ATP-binding" evidence="4">
    <location>
        <begin position="134"/>
        <end position="286"/>
    </location>
</feature>
<dbReference type="InterPro" id="IPR001650">
    <property type="entry name" value="Helicase_C-like"/>
</dbReference>
<evidence type="ECO:0000259" key="5">
    <source>
        <dbReference type="PROSITE" id="PS51194"/>
    </source>
</evidence>
<dbReference type="SMART" id="SM00490">
    <property type="entry name" value="HELICc"/>
    <property type="match status" value="1"/>
</dbReference>
<dbReference type="GO" id="GO:0004386">
    <property type="term" value="F:helicase activity"/>
    <property type="evidence" value="ECO:0007669"/>
    <property type="project" value="UniProtKB-KW"/>
</dbReference>
<keyword evidence="6" id="KW-0378">Hydrolase</keyword>
<dbReference type="Pfam" id="PF00271">
    <property type="entry name" value="Helicase_C"/>
    <property type="match status" value="1"/>
</dbReference>
<dbReference type="SMART" id="SM00487">
    <property type="entry name" value="DEXDc"/>
    <property type="match status" value="1"/>
</dbReference>
<sequence length="459" mass="53287">MRKLRRCLHTKTPLKIPLYDLKIQQFLQGRIWIEEELPFLQDIIRYHNTQRWIIKTPGIQQKQCMRCHSKRLHEFWCKQCKGHCAYCLNCLKMGRVSNCTNLIRWCGPTYKNYIAELCMTWTGTLTDSQQRVVKECTVHEKDHLIHAVTGAGKTEMLFPIIEDALKKGKRVCIATPRTDVVLELMPRIQQAFLTIPVQAFYGGSDFSLMYSPLIIATTHQLLRFQQAFDLILVDEADAFPYTYDEALQFAVKKALKDTGRTILVTATPTKNERQKYEKQQTYSFLSRRFHGFDLPIPRFVALFSYKKSFRKNHIPKRLSDWVESCITKQQPFLLFFPTIELMERAEPLFQQLHENLHAVHASDDYRKERVQALRKGDVPGLLTTTILERGITIANLQVAVLGADETIFNASALIQISGRAGRSKEYPTGDVCFFHTGITRQMDLARNEIIRLNREEVRV</sequence>
<evidence type="ECO:0000256" key="1">
    <source>
        <dbReference type="ARBA" id="ARBA00022741"/>
    </source>
</evidence>
<dbReference type="InterPro" id="IPR027417">
    <property type="entry name" value="P-loop_NTPase"/>
</dbReference>
<evidence type="ECO:0000256" key="2">
    <source>
        <dbReference type="ARBA" id="ARBA00022840"/>
    </source>
</evidence>
<dbReference type="PROSITE" id="PS51194">
    <property type="entry name" value="HELICASE_CTER"/>
    <property type="match status" value="1"/>
</dbReference>
<dbReference type="Pfam" id="PF00270">
    <property type="entry name" value="DEAD"/>
    <property type="match status" value="1"/>
</dbReference>
<reference evidence="6 7" key="1">
    <citation type="submission" date="2024-04" db="EMBL/GenBank/DDBJ databases">
        <authorList>
            <person name="Wu Y.S."/>
            <person name="Zhang L."/>
        </authorList>
    </citation>
    <scope>NUCLEOTIDE SEQUENCE [LARGE SCALE GENOMIC DNA]</scope>
    <source>
        <strain evidence="6 7">KG-01</strain>
    </source>
</reference>
<dbReference type="InterPro" id="IPR011545">
    <property type="entry name" value="DEAD/DEAH_box_helicase_dom"/>
</dbReference>
<dbReference type="PANTHER" id="PTHR30580">
    <property type="entry name" value="PRIMOSOMAL PROTEIN N"/>
    <property type="match status" value="1"/>
</dbReference>
<organism evidence="6 7">
    <name type="scientific">Kurthia gibsonii</name>
    <dbReference type="NCBI Taxonomy" id="33946"/>
    <lineage>
        <taxon>Bacteria</taxon>
        <taxon>Bacillati</taxon>
        <taxon>Bacillota</taxon>
        <taxon>Bacilli</taxon>
        <taxon>Bacillales</taxon>
        <taxon>Caryophanaceae</taxon>
        <taxon>Kurthia</taxon>
    </lineage>
</organism>
<evidence type="ECO:0000256" key="3">
    <source>
        <dbReference type="ARBA" id="ARBA00023125"/>
    </source>
</evidence>
<dbReference type="RefSeq" id="WP_342303171.1">
    <property type="nucleotide sequence ID" value="NZ_JBCEWA010000012.1"/>
</dbReference>
<feature type="domain" description="Helicase C-terminal" evidence="5">
    <location>
        <begin position="317"/>
        <end position="459"/>
    </location>
</feature>
<accession>A0ABU9LRB4</accession>
<protein>
    <submittedName>
        <fullName evidence="6">DEAD/DEAH box helicase</fullName>
    </submittedName>
</protein>
<keyword evidence="1" id="KW-0547">Nucleotide-binding</keyword>
<keyword evidence="2" id="KW-0067">ATP-binding</keyword>
<comment type="caution">
    <text evidence="6">The sequence shown here is derived from an EMBL/GenBank/DDBJ whole genome shotgun (WGS) entry which is preliminary data.</text>
</comment>
<keyword evidence="3" id="KW-0238">DNA-binding</keyword>
<dbReference type="Proteomes" id="UP001398420">
    <property type="component" value="Unassembled WGS sequence"/>
</dbReference>
<evidence type="ECO:0000259" key="4">
    <source>
        <dbReference type="PROSITE" id="PS51192"/>
    </source>
</evidence>
<evidence type="ECO:0000313" key="7">
    <source>
        <dbReference type="Proteomes" id="UP001398420"/>
    </source>
</evidence>
<keyword evidence="6" id="KW-0347">Helicase</keyword>
<dbReference type="PROSITE" id="PS51192">
    <property type="entry name" value="HELICASE_ATP_BIND_1"/>
    <property type="match status" value="1"/>
</dbReference>
<dbReference type="PANTHER" id="PTHR30580:SF1">
    <property type="entry name" value="COMF OPERON PROTEIN 1"/>
    <property type="match status" value="1"/>
</dbReference>
<dbReference type="InterPro" id="IPR014001">
    <property type="entry name" value="Helicase_ATP-bd"/>
</dbReference>
<keyword evidence="7" id="KW-1185">Reference proteome</keyword>